<name>A0AAV4T684_CAEEX</name>
<gene>
    <name evidence="1" type="ORF">CEXT_721151</name>
</gene>
<dbReference type="EMBL" id="BPLR01010666">
    <property type="protein sequence ID" value="GIY40811.1"/>
    <property type="molecule type" value="Genomic_DNA"/>
</dbReference>
<reference evidence="1 2" key="1">
    <citation type="submission" date="2021-06" db="EMBL/GenBank/DDBJ databases">
        <title>Caerostris extrusa draft genome.</title>
        <authorList>
            <person name="Kono N."/>
            <person name="Arakawa K."/>
        </authorList>
    </citation>
    <scope>NUCLEOTIDE SEQUENCE [LARGE SCALE GENOMIC DNA]</scope>
</reference>
<accession>A0AAV4T684</accession>
<protein>
    <recommendedName>
        <fullName evidence="3">MD-2-related lipid-recognition domain-containing protein</fullName>
    </recommendedName>
</protein>
<dbReference type="Proteomes" id="UP001054945">
    <property type="component" value="Unassembled WGS sequence"/>
</dbReference>
<sequence>MVMGQVINIDPERSDPIRMGSNVLEGVLITATVWRLAPGIIFCETNRCPVKKPNQMFLVYIGDKNYGSGNFRLYIQIMPVLPDTIP</sequence>
<comment type="caution">
    <text evidence="1">The sequence shown here is derived from an EMBL/GenBank/DDBJ whole genome shotgun (WGS) entry which is preliminary data.</text>
</comment>
<proteinExistence type="predicted"/>
<evidence type="ECO:0000313" key="2">
    <source>
        <dbReference type="Proteomes" id="UP001054945"/>
    </source>
</evidence>
<evidence type="ECO:0000313" key="1">
    <source>
        <dbReference type="EMBL" id="GIY40811.1"/>
    </source>
</evidence>
<dbReference type="AlphaFoldDB" id="A0AAV4T684"/>
<keyword evidence="2" id="KW-1185">Reference proteome</keyword>
<organism evidence="1 2">
    <name type="scientific">Caerostris extrusa</name>
    <name type="common">Bark spider</name>
    <name type="synonym">Caerostris bankana</name>
    <dbReference type="NCBI Taxonomy" id="172846"/>
    <lineage>
        <taxon>Eukaryota</taxon>
        <taxon>Metazoa</taxon>
        <taxon>Ecdysozoa</taxon>
        <taxon>Arthropoda</taxon>
        <taxon>Chelicerata</taxon>
        <taxon>Arachnida</taxon>
        <taxon>Araneae</taxon>
        <taxon>Araneomorphae</taxon>
        <taxon>Entelegynae</taxon>
        <taxon>Araneoidea</taxon>
        <taxon>Araneidae</taxon>
        <taxon>Caerostris</taxon>
    </lineage>
</organism>
<evidence type="ECO:0008006" key="3">
    <source>
        <dbReference type="Google" id="ProtNLM"/>
    </source>
</evidence>